<organism evidence="3 4">
    <name type="scientific">Eiseniibacteriota bacterium</name>
    <dbReference type="NCBI Taxonomy" id="2212470"/>
    <lineage>
        <taxon>Bacteria</taxon>
        <taxon>Candidatus Eiseniibacteriota</taxon>
    </lineage>
</organism>
<reference evidence="3 4" key="1">
    <citation type="journal article" date="2019" name="Nat. Microbiol.">
        <title>Mediterranean grassland soil C-N compound turnover is dependent on rainfall and depth, and is mediated by genomically divergent microorganisms.</title>
        <authorList>
            <person name="Diamond S."/>
            <person name="Andeer P.F."/>
            <person name="Li Z."/>
            <person name="Crits-Christoph A."/>
            <person name="Burstein D."/>
            <person name="Anantharaman K."/>
            <person name="Lane K.R."/>
            <person name="Thomas B.C."/>
            <person name="Pan C."/>
            <person name="Northen T.R."/>
            <person name="Banfield J.F."/>
        </authorList>
    </citation>
    <scope>NUCLEOTIDE SEQUENCE [LARGE SCALE GENOMIC DNA]</scope>
    <source>
        <strain evidence="3">WS_3</strain>
    </source>
</reference>
<dbReference type="CDD" id="cd00063">
    <property type="entry name" value="FN3"/>
    <property type="match status" value="1"/>
</dbReference>
<dbReference type="PROSITE" id="PS50853">
    <property type="entry name" value="FN3"/>
    <property type="match status" value="1"/>
</dbReference>
<evidence type="ECO:0000259" key="2">
    <source>
        <dbReference type="PROSITE" id="PS50853"/>
    </source>
</evidence>
<dbReference type="AlphaFoldDB" id="A0A538SQL9"/>
<gene>
    <name evidence="3" type="ORF">E6K73_01000</name>
</gene>
<sequence>MLPAPPDRPRPKHPGGTSRTLRQRADSPPAHEVHVNISPFASLQAPCLRRGPGRAVVVAIALSLLTAPAHAVVRYVSPSGNDSNTGLSPGTAWATIGRANSTLAAGDVCVVAPGTYSQPIQPAGAGTGSSARITYLGSIQNPEAVVVTSIELSKPWVTVKGFKSTGGASLLYPARNDSVAYCWLGGAGFSAAKYSMVARNTIVGDVVFLANQWRACFNGTTRDPGCTANCESDTLRGNHIDLGVIRPGDRPFKLRAFTQRCVIDSNRVEGVFNQSGLVEETWALAFYNAYNNTFRDNRWSFEAATAPPSNNQWAAFMLRDSSSNNLFERDTMLLGMNSAYPIRGMFSASGSFVNTVRGNRWNRCYYKTNSYLYDQNGFKSCTIENSVFASKADDAIAFTSFESSVLRHNLFYSGKQAINFGAIKGSGCDINSNVFYSASAGPAGSGGGVEFFGSGAQTGFRSDYNLFFTPAYTTRPGDRSIAWCCYGASPPGPGTAWNAMNGNDAHSRYGSPLLRDSSFAGLDPRPRAGSLAIGAGEGGSDAGPIPFVSGDTTPPGTVTNLAAAQVFDRSVLLAWTVPGDDGRTGTAAAYDLRWSRAPITETNFGSATVCSALPGPLDAGAVQSYLAQSLNPGTTYYFALKTRDEASNWSALSNVVKVTTKAYDTVPPAMIKDLGTSP</sequence>
<name>A0A538SQL9_UNCEI</name>
<dbReference type="InterPro" id="IPR036116">
    <property type="entry name" value="FN3_sf"/>
</dbReference>
<protein>
    <recommendedName>
        <fullName evidence="2">Fibronectin type-III domain-containing protein</fullName>
    </recommendedName>
</protein>
<evidence type="ECO:0000313" key="3">
    <source>
        <dbReference type="EMBL" id="TMQ53674.1"/>
    </source>
</evidence>
<dbReference type="Gene3D" id="2.160.20.10">
    <property type="entry name" value="Single-stranded right-handed beta-helix, Pectin lyase-like"/>
    <property type="match status" value="1"/>
</dbReference>
<dbReference type="InterPro" id="IPR012334">
    <property type="entry name" value="Pectin_lyas_fold"/>
</dbReference>
<feature type="domain" description="Fibronectin type-III" evidence="2">
    <location>
        <begin position="554"/>
        <end position="663"/>
    </location>
</feature>
<comment type="caution">
    <text evidence="3">The sequence shown here is derived from an EMBL/GenBank/DDBJ whole genome shotgun (WGS) entry which is preliminary data.</text>
</comment>
<accession>A0A538SQL9</accession>
<dbReference type="SMART" id="SM00060">
    <property type="entry name" value="FN3"/>
    <property type="match status" value="1"/>
</dbReference>
<proteinExistence type="predicted"/>
<dbReference type="Proteomes" id="UP000320184">
    <property type="component" value="Unassembled WGS sequence"/>
</dbReference>
<evidence type="ECO:0000313" key="4">
    <source>
        <dbReference type="Proteomes" id="UP000320184"/>
    </source>
</evidence>
<dbReference type="Gene3D" id="2.60.40.10">
    <property type="entry name" value="Immunoglobulins"/>
    <property type="match status" value="1"/>
</dbReference>
<dbReference type="EMBL" id="VBOT01000012">
    <property type="protein sequence ID" value="TMQ53674.1"/>
    <property type="molecule type" value="Genomic_DNA"/>
</dbReference>
<feature type="region of interest" description="Disordered" evidence="1">
    <location>
        <begin position="1"/>
        <end position="31"/>
    </location>
</feature>
<dbReference type="SUPFAM" id="SSF51126">
    <property type="entry name" value="Pectin lyase-like"/>
    <property type="match status" value="1"/>
</dbReference>
<dbReference type="SUPFAM" id="SSF49265">
    <property type="entry name" value="Fibronectin type III"/>
    <property type="match status" value="1"/>
</dbReference>
<dbReference type="InterPro" id="IPR011050">
    <property type="entry name" value="Pectin_lyase_fold/virulence"/>
</dbReference>
<evidence type="ECO:0000256" key="1">
    <source>
        <dbReference type="SAM" id="MobiDB-lite"/>
    </source>
</evidence>
<dbReference type="InterPro" id="IPR003961">
    <property type="entry name" value="FN3_dom"/>
</dbReference>
<dbReference type="InterPro" id="IPR013783">
    <property type="entry name" value="Ig-like_fold"/>
</dbReference>